<accession>A0A5B0DCD8</accession>
<comment type="caution">
    <text evidence="1">The sequence shown here is derived from an EMBL/GenBank/DDBJ whole genome shotgun (WGS) entry which is preliminary data.</text>
</comment>
<organism evidence="1 2">
    <name type="scientific">Streptococcus cristatus</name>
    <dbReference type="NCBI Taxonomy" id="45634"/>
    <lineage>
        <taxon>Bacteria</taxon>
        <taxon>Bacillati</taxon>
        <taxon>Bacillota</taxon>
        <taxon>Bacilli</taxon>
        <taxon>Lactobacillales</taxon>
        <taxon>Streptococcaceae</taxon>
        <taxon>Streptococcus</taxon>
    </lineage>
</organism>
<reference evidence="1 2" key="1">
    <citation type="submission" date="2019-08" db="EMBL/GenBank/DDBJ databases">
        <title>Genome sequence and analysis of Streptococcus cristatus strain S22 isolated from throat swab of children scarlet fever in Hangzhou, China.</title>
        <authorList>
            <person name="Huang Y."/>
            <person name="Xie L."/>
        </authorList>
    </citation>
    <scope>NUCLEOTIDE SEQUENCE [LARGE SCALE GENOMIC DNA]</scope>
    <source>
        <strain evidence="1 2">S22</strain>
    </source>
</reference>
<evidence type="ECO:0000313" key="1">
    <source>
        <dbReference type="EMBL" id="KAA0963535.1"/>
    </source>
</evidence>
<sequence>MTNTILQQLESKKSEIRKEILNHDLFKMNRDDAIKFLISRFETSKFLSRGKLFSPFKTEDIYRDYEKNVRIIQKSLPFIFYNLVETSQVDSKEIEVRDLILLLQRISDYLEFEDFIQLYKIQVVNVVFQNRTIRFEYKKDEYKINDIYNGYWHMLEQQSAIAGATKLQDITDKIFDLTVDLNIDNFTLEDYKKFCKGIDHIIEIEYLKPIMVTNEIGYIELEKSEWVAKLGQVIPELCDEKINHIIDFLIYNFKSLDSDPILSYFIPVKGKLILSVSLFNTLRLDKNILKLLSIKNHSFYQNEQKKLELHQINELKSVKSDMYDFDIDKNGSPGEDLIVYDKRANIVHTIELKFKLPVDSVNDIRNLKKGNYIPVYTTNNILYL</sequence>
<gene>
    <name evidence="1" type="ORF">FXF62_08510</name>
</gene>
<dbReference type="Proteomes" id="UP000323039">
    <property type="component" value="Unassembled WGS sequence"/>
</dbReference>
<evidence type="ECO:0000313" key="2">
    <source>
        <dbReference type="Proteomes" id="UP000323039"/>
    </source>
</evidence>
<dbReference type="RefSeq" id="WP_149518409.1">
    <property type="nucleotide sequence ID" value="NZ_VSJJ01000009.1"/>
</dbReference>
<name>A0A5B0DCD8_STRCR</name>
<protein>
    <submittedName>
        <fullName evidence="1">Uncharacterized protein</fullName>
    </submittedName>
</protein>
<dbReference type="EMBL" id="VSJJ01000009">
    <property type="protein sequence ID" value="KAA0963535.1"/>
    <property type="molecule type" value="Genomic_DNA"/>
</dbReference>
<proteinExistence type="predicted"/>
<dbReference type="AlphaFoldDB" id="A0A5B0DCD8"/>